<evidence type="ECO:0000256" key="4">
    <source>
        <dbReference type="SAM" id="MobiDB-lite"/>
    </source>
</evidence>
<keyword evidence="8" id="KW-0132">Cell division</keyword>
<dbReference type="Gene3D" id="3.90.1310.10">
    <property type="entry name" value="Penicillin-binding protein 2a (Domain 2)"/>
    <property type="match status" value="1"/>
</dbReference>
<dbReference type="PANTHER" id="PTHR30627">
    <property type="entry name" value="PEPTIDOGLYCAN D,D-TRANSPEPTIDASE"/>
    <property type="match status" value="1"/>
</dbReference>
<feature type="region of interest" description="Disordered" evidence="4">
    <location>
        <begin position="1"/>
        <end position="35"/>
    </location>
</feature>
<dbReference type="InterPro" id="IPR005311">
    <property type="entry name" value="PBP_dimer"/>
</dbReference>
<sequence>MTDTSRKLISHSSKGRVNKKRPQKPNSRTKATHFKAKPSQSSIFRLIMVWAFLLAGMFGLGWRLYQLQIVQFTSLHSKARQQQTVSLRPYIPRRSIIDRQGNILATDQLIHSLYVHPKYFQQSNEEVAQKLAPLLKVNPQKLVEQFSRQETGIRLAKNLDESDTSKIKALKLDGVDLLENYARFYPQNDLAADVLGYVDQERQGQAGLELSQRKLLERDLYSFSTRRNGEGVILPAFLPKEVFNFDELQLQLTLDTRLQRAARAALKRQLQKFKAKRGAVLVMDAKDGSLLSLVSEPSYNPNEYYKSNVSLFKNWTVSDLYEPGSTFKPLNVAIAIEEGVITPTTIINDTGLITVDRWPIKNATQKANGKLDIAGVLQTSSNVAMVQIMQRLNRKVYYQRLAALGLDQGVGIDLPGEVSGHLKTEEEFTRQAIEAATASFGQGFSLTPIKLVQLHAALANGGKLVTPHIVRGLVDEYGQIHWQPTHTKQTIFTPQTTQKVIEMMETVVSDGTGEVAKIDKYRIAGKTGTAQKASPRGGYLANAKITSFVAILPVESPRYVILAVVDEPKGANTFGSTVAAPIVKSVMEALISIQGIPPFQVKPREGVKERIQQ</sequence>
<dbReference type="RefSeq" id="WP_106457160.1">
    <property type="nucleotide sequence ID" value="NZ_PXOH01000012.1"/>
</dbReference>
<evidence type="ECO:0000313" key="9">
    <source>
        <dbReference type="Proteomes" id="UP000239001"/>
    </source>
</evidence>
<reference evidence="8 9" key="2">
    <citation type="submission" date="2018-03" db="EMBL/GenBank/DDBJ databases">
        <authorList>
            <person name="Keele B.F."/>
        </authorList>
    </citation>
    <scope>NUCLEOTIDE SEQUENCE [LARGE SCALE GENOMIC DNA]</scope>
    <source>
        <strain evidence="8 9">CCALA 016</strain>
    </source>
</reference>
<dbReference type="Pfam" id="PF03717">
    <property type="entry name" value="PBP_dimer"/>
    <property type="match status" value="1"/>
</dbReference>
<dbReference type="InterPro" id="IPR036138">
    <property type="entry name" value="PBP_dimer_sf"/>
</dbReference>
<gene>
    <name evidence="8" type="ORF">C7H19_12215</name>
</gene>
<feature type="domain" description="Penicillin-binding protein dimerisation" evidence="7">
    <location>
        <begin position="92"/>
        <end position="204"/>
    </location>
</feature>
<dbReference type="InterPro" id="IPR001460">
    <property type="entry name" value="PCN-bd_Tpept"/>
</dbReference>
<evidence type="ECO:0000259" key="7">
    <source>
        <dbReference type="Pfam" id="PF03717"/>
    </source>
</evidence>
<dbReference type="SUPFAM" id="SSF56519">
    <property type="entry name" value="Penicillin binding protein dimerisation domain"/>
    <property type="match status" value="1"/>
</dbReference>
<proteinExistence type="inferred from homology"/>
<comment type="caution">
    <text evidence="8">The sequence shown here is derived from an EMBL/GenBank/DDBJ whole genome shotgun (WGS) entry which is preliminary data.</text>
</comment>
<keyword evidence="9" id="KW-1185">Reference proteome</keyword>
<keyword evidence="5" id="KW-0812">Transmembrane</keyword>
<evidence type="ECO:0000259" key="6">
    <source>
        <dbReference type="Pfam" id="PF00905"/>
    </source>
</evidence>
<dbReference type="Pfam" id="PF00905">
    <property type="entry name" value="Transpeptidase"/>
    <property type="match status" value="1"/>
</dbReference>
<dbReference type="AlphaFoldDB" id="A0A2T1LX13"/>
<dbReference type="PANTHER" id="PTHR30627:SF1">
    <property type="entry name" value="PEPTIDOGLYCAN D,D-TRANSPEPTIDASE FTSI"/>
    <property type="match status" value="1"/>
</dbReference>
<keyword evidence="8" id="KW-0131">Cell cycle</keyword>
<reference evidence="8 9" key="1">
    <citation type="submission" date="2018-03" db="EMBL/GenBank/DDBJ databases">
        <title>The ancient ancestry and fast evolution of plastids.</title>
        <authorList>
            <person name="Moore K.R."/>
            <person name="Magnabosco C."/>
            <person name="Momper L."/>
            <person name="Gold D.A."/>
            <person name="Bosak T."/>
            <person name="Fournier G.P."/>
        </authorList>
    </citation>
    <scope>NUCLEOTIDE SEQUENCE [LARGE SCALE GENOMIC DNA]</scope>
    <source>
        <strain evidence="8 9">CCALA 016</strain>
    </source>
</reference>
<evidence type="ECO:0000256" key="1">
    <source>
        <dbReference type="ARBA" id="ARBA00004370"/>
    </source>
</evidence>
<dbReference type="Gene3D" id="3.30.450.330">
    <property type="match status" value="1"/>
</dbReference>
<accession>A0A2T1LX13</accession>
<dbReference type="GO" id="GO:0005886">
    <property type="term" value="C:plasma membrane"/>
    <property type="evidence" value="ECO:0007669"/>
    <property type="project" value="TreeGrafter"/>
</dbReference>
<comment type="similarity">
    <text evidence="2">Belongs to the transpeptidase family.</text>
</comment>
<feature type="compositionally biased region" description="Basic residues" evidence="4">
    <location>
        <begin position="13"/>
        <end position="23"/>
    </location>
</feature>
<dbReference type="InterPro" id="IPR050515">
    <property type="entry name" value="Beta-lactam/transpept"/>
</dbReference>
<evidence type="ECO:0000313" key="8">
    <source>
        <dbReference type="EMBL" id="PSF36730.1"/>
    </source>
</evidence>
<dbReference type="InterPro" id="IPR012338">
    <property type="entry name" value="Beta-lactam/transpept-like"/>
</dbReference>
<dbReference type="GO" id="GO:0051301">
    <property type="term" value="P:cell division"/>
    <property type="evidence" value="ECO:0007669"/>
    <property type="project" value="UniProtKB-KW"/>
</dbReference>
<keyword evidence="3 5" id="KW-0472">Membrane</keyword>
<comment type="subcellular location">
    <subcellularLocation>
        <location evidence="1">Membrane</location>
    </subcellularLocation>
</comment>
<dbReference type="GO" id="GO:0071555">
    <property type="term" value="P:cell wall organization"/>
    <property type="evidence" value="ECO:0007669"/>
    <property type="project" value="TreeGrafter"/>
</dbReference>
<keyword evidence="5" id="KW-1133">Transmembrane helix</keyword>
<dbReference type="SUPFAM" id="SSF56601">
    <property type="entry name" value="beta-lactamase/transpeptidase-like"/>
    <property type="match status" value="1"/>
</dbReference>
<evidence type="ECO:0000256" key="5">
    <source>
        <dbReference type="SAM" id="Phobius"/>
    </source>
</evidence>
<dbReference type="Gene3D" id="3.40.710.10">
    <property type="entry name" value="DD-peptidase/beta-lactamase superfamily"/>
    <property type="match status" value="1"/>
</dbReference>
<evidence type="ECO:0000256" key="2">
    <source>
        <dbReference type="ARBA" id="ARBA00007171"/>
    </source>
</evidence>
<dbReference type="GO" id="GO:0008658">
    <property type="term" value="F:penicillin binding"/>
    <property type="evidence" value="ECO:0007669"/>
    <property type="project" value="InterPro"/>
</dbReference>
<feature type="transmembrane region" description="Helical" evidence="5">
    <location>
        <begin position="43"/>
        <end position="65"/>
    </location>
</feature>
<organism evidence="8 9">
    <name type="scientific">Aphanothece hegewaldii CCALA 016</name>
    <dbReference type="NCBI Taxonomy" id="2107694"/>
    <lineage>
        <taxon>Bacteria</taxon>
        <taxon>Bacillati</taxon>
        <taxon>Cyanobacteriota</taxon>
        <taxon>Cyanophyceae</taxon>
        <taxon>Oscillatoriophycideae</taxon>
        <taxon>Chroococcales</taxon>
        <taxon>Aphanothecaceae</taxon>
        <taxon>Aphanothece</taxon>
    </lineage>
</organism>
<name>A0A2T1LX13_9CHRO</name>
<evidence type="ECO:0000256" key="3">
    <source>
        <dbReference type="ARBA" id="ARBA00023136"/>
    </source>
</evidence>
<dbReference type="OrthoDB" id="9770103at2"/>
<dbReference type="Proteomes" id="UP000239001">
    <property type="component" value="Unassembled WGS sequence"/>
</dbReference>
<dbReference type="EMBL" id="PXOH01000012">
    <property type="protein sequence ID" value="PSF36730.1"/>
    <property type="molecule type" value="Genomic_DNA"/>
</dbReference>
<feature type="domain" description="Penicillin-binding protein transpeptidase" evidence="6">
    <location>
        <begin position="278"/>
        <end position="588"/>
    </location>
</feature>
<protein>
    <submittedName>
        <fullName evidence="8">Cell division protein FtsI</fullName>
    </submittedName>
</protein>